<reference evidence="2 3" key="2">
    <citation type="journal article" date="2012" name="PLoS ONE">
        <title>Genomic characterization of the taylorella genus.</title>
        <authorList>
            <person name="Hebert L."/>
            <person name="Moumen B."/>
            <person name="Pons N."/>
            <person name="Duquesne F."/>
            <person name="Breuil M.F."/>
            <person name="Goux D."/>
            <person name="Batto J.M."/>
            <person name="Laugier C."/>
            <person name="Renault P."/>
            <person name="Petry S."/>
        </authorList>
    </citation>
    <scope>NUCLEOTIDE SEQUENCE [LARGE SCALE GENOMIC DNA]</scope>
    <source>
        <strain evidence="2 3">MCE3</strain>
    </source>
</reference>
<dbReference type="KEGG" id="tas:TASI_0416"/>
<dbReference type="InterPro" id="IPR041657">
    <property type="entry name" value="HTH_17"/>
</dbReference>
<dbReference type="eggNOG" id="ENOG5031SIY">
    <property type="taxonomic scope" value="Bacteria"/>
</dbReference>
<evidence type="ECO:0000313" key="3">
    <source>
        <dbReference type="Proteomes" id="UP000009284"/>
    </source>
</evidence>
<keyword evidence="3" id="KW-1185">Reference proteome</keyword>
<name>G4QCR1_TAYAM</name>
<protein>
    <submittedName>
        <fullName evidence="2">Helix-turn-helix domain containing protein</fullName>
    </submittedName>
</protein>
<evidence type="ECO:0000259" key="1">
    <source>
        <dbReference type="Pfam" id="PF12728"/>
    </source>
</evidence>
<accession>G4QCR1</accession>
<gene>
    <name evidence="2" type="ordered locus">TASI_0416</name>
</gene>
<dbReference type="HOGENOM" id="CLU_2646395_0_0_4"/>
<dbReference type="STRING" id="1008459.TASI_0416"/>
<proteinExistence type="predicted"/>
<feature type="domain" description="Helix-turn-helix" evidence="1">
    <location>
        <begin position="30"/>
        <end position="75"/>
    </location>
</feature>
<dbReference type="AlphaFoldDB" id="G4QCR1"/>
<dbReference type="EMBL" id="CP003059">
    <property type="protein sequence ID" value="AEP36191.1"/>
    <property type="molecule type" value="Genomic_DNA"/>
</dbReference>
<evidence type="ECO:0000313" key="2">
    <source>
        <dbReference type="EMBL" id="AEP36191.1"/>
    </source>
</evidence>
<dbReference type="Pfam" id="PF12728">
    <property type="entry name" value="HTH_17"/>
    <property type="match status" value="1"/>
</dbReference>
<dbReference type="Proteomes" id="UP000009284">
    <property type="component" value="Chromosome"/>
</dbReference>
<organism evidence="2 3">
    <name type="scientific">Taylorella asinigenitalis (strain MCE3)</name>
    <dbReference type="NCBI Taxonomy" id="1008459"/>
    <lineage>
        <taxon>Bacteria</taxon>
        <taxon>Pseudomonadati</taxon>
        <taxon>Pseudomonadota</taxon>
        <taxon>Betaproteobacteria</taxon>
        <taxon>Burkholderiales</taxon>
        <taxon>Alcaligenaceae</taxon>
        <taxon>Taylorella</taxon>
    </lineage>
</organism>
<sequence>MIFMNKDELRVLLSEAALEGGKKAVENLKLFTKSQACELLNISTPTLMKRIKAGKIKTVDGYISGAELLKYIEGNNVTD</sequence>
<reference key="1">
    <citation type="submission" date="2011-09" db="EMBL/GenBank/DDBJ databases">
        <title>Genomic characterization of the Taylorella genus.</title>
        <authorList>
            <person name="Hebert L."/>
            <person name="Moumen B."/>
            <person name="Pons N."/>
            <person name="Duquesne F."/>
            <person name="Breuil M.-F."/>
            <person name="Goux D."/>
            <person name="Batto J.-M."/>
            <person name="Renault P."/>
            <person name="Laugier C."/>
            <person name="Petry S."/>
        </authorList>
    </citation>
    <scope>NUCLEOTIDE SEQUENCE</scope>
    <source>
        <strain>MCE3</strain>
    </source>
</reference>